<reference evidence="2 3" key="1">
    <citation type="journal article" date="2021" name="J. Hered.">
        <title>A chromosome-level genome assembly of the parasitoid wasp, Cotesia glomerata (Hymenoptera: Braconidae).</title>
        <authorList>
            <person name="Pinto B.J."/>
            <person name="Weis J.J."/>
            <person name="Gamble T."/>
            <person name="Ode P.J."/>
            <person name="Paul R."/>
            <person name="Zaspel J.M."/>
        </authorList>
    </citation>
    <scope>NUCLEOTIDE SEQUENCE [LARGE SCALE GENOMIC DNA]</scope>
    <source>
        <strain evidence="2">CgM1</strain>
    </source>
</reference>
<dbReference type="AlphaFoldDB" id="A0AAV7IGC9"/>
<proteinExistence type="predicted"/>
<feature type="compositionally biased region" description="Basic residues" evidence="1">
    <location>
        <begin position="9"/>
        <end position="18"/>
    </location>
</feature>
<keyword evidence="3" id="KW-1185">Reference proteome</keyword>
<evidence type="ECO:0000313" key="2">
    <source>
        <dbReference type="EMBL" id="KAH0560690.1"/>
    </source>
</evidence>
<gene>
    <name evidence="2" type="ORF">KQX54_007087</name>
</gene>
<evidence type="ECO:0000256" key="1">
    <source>
        <dbReference type="SAM" id="MobiDB-lite"/>
    </source>
</evidence>
<feature type="compositionally biased region" description="Low complexity" evidence="1">
    <location>
        <begin position="97"/>
        <end position="110"/>
    </location>
</feature>
<comment type="caution">
    <text evidence="2">The sequence shown here is derived from an EMBL/GenBank/DDBJ whole genome shotgun (WGS) entry which is preliminary data.</text>
</comment>
<protein>
    <submittedName>
        <fullName evidence="2">Uncharacterized protein</fullName>
    </submittedName>
</protein>
<evidence type="ECO:0000313" key="3">
    <source>
        <dbReference type="Proteomes" id="UP000826195"/>
    </source>
</evidence>
<feature type="region of interest" description="Disordered" evidence="1">
    <location>
        <begin position="97"/>
        <end position="120"/>
    </location>
</feature>
<sequence>MRPGPPSPSRRRPPRRQKHLPDYSRTHHHHHHRHHNRHHHYYQHHQHRLQISGARQSARAILLLLLLVFDSCVAQVEMDVVGDKALFQNNTLAPLSVSTSSSSSGLSLQSGAPVTSRRLASRKPQNLTVGYLTAIKGGLKDRQGLAISGAMSMAIDEDSTRTRNLFNIDNFNLRQIPTGYEPSQLLREKCQEK</sequence>
<feature type="compositionally biased region" description="Basic residues" evidence="1">
    <location>
        <begin position="26"/>
        <end position="47"/>
    </location>
</feature>
<name>A0AAV7IGC9_COTGL</name>
<dbReference type="EMBL" id="JAHXZJ010000374">
    <property type="protein sequence ID" value="KAH0560690.1"/>
    <property type="molecule type" value="Genomic_DNA"/>
</dbReference>
<organism evidence="2 3">
    <name type="scientific">Cotesia glomerata</name>
    <name type="common">Lepidopteran parasitic wasp</name>
    <name type="synonym">Apanteles glomeratus</name>
    <dbReference type="NCBI Taxonomy" id="32391"/>
    <lineage>
        <taxon>Eukaryota</taxon>
        <taxon>Metazoa</taxon>
        <taxon>Ecdysozoa</taxon>
        <taxon>Arthropoda</taxon>
        <taxon>Hexapoda</taxon>
        <taxon>Insecta</taxon>
        <taxon>Pterygota</taxon>
        <taxon>Neoptera</taxon>
        <taxon>Endopterygota</taxon>
        <taxon>Hymenoptera</taxon>
        <taxon>Apocrita</taxon>
        <taxon>Ichneumonoidea</taxon>
        <taxon>Braconidae</taxon>
        <taxon>Microgastrinae</taxon>
        <taxon>Cotesia</taxon>
    </lineage>
</organism>
<feature type="region of interest" description="Disordered" evidence="1">
    <location>
        <begin position="1"/>
        <end position="47"/>
    </location>
</feature>
<dbReference type="Proteomes" id="UP000826195">
    <property type="component" value="Unassembled WGS sequence"/>
</dbReference>
<accession>A0AAV7IGC9</accession>